<dbReference type="RefSeq" id="WP_148338838.1">
    <property type="nucleotide sequence ID" value="NZ_LR699119.1"/>
</dbReference>
<protein>
    <submittedName>
        <fullName evidence="1">Uncharacterized protein</fullName>
    </submittedName>
</protein>
<sequence>MKARSNDIKAVINGIWFSPDGSVRASVIDNLVKIKADIDAAGYENEYQVCLWTDASILDPQARHVLEQNGIVIKDYRDINCTDEKSIKLMRWIDRLVKLGNEKDKLPYAMAADTLRLFLLLKVYPDIHPEMTGIYIDCNDIRLKNIPDPETLRRRLAGSQTGLALNPLKYQFNTDLVYEIMPMINNDVILAYRTGHEIEFDEFLDCHLNNLEYMNAEIKKRTGHGFIRAYRKSQHIKENSDDIALAEAIEFGIPHTFNVYVCHAPPKVYLYNWGAAIQVRPVEIESAVSYFEIEHHKEEGLTWAPKTGQKRHGLFDNVSPDAAEKSGFWKQLFHDRNNMVTAFRKLHESGIPFSPYEDYLRSHPDSAVFIAEGAILLHHDASLARLYQEILSKWESEQHGYYFSSADNVAQCLARLQASAMLNDLTSRLVADHPYHAHTLASSWTGLSEMEQDLPHIIIQISDDHPVQMLAAGFKLLGYGKVERDETLYILRKYSSLLDKNHGSQFSSYLNDEMDMLISMGAMTARTFDIMANYLDTRFNASADESHHDIDFVLDEKRIATQLVGILQQSSSAKNTQSEEMLEKIHSDPLYQNALSVYAASLLEKMNFHDLKNLRVEQIKSELQEIAQPRPSRRRFHFD</sequence>
<evidence type="ECO:0000313" key="2">
    <source>
        <dbReference type="Proteomes" id="UP000324194"/>
    </source>
</evidence>
<name>A0A5E4PEY1_9COXI</name>
<proteinExistence type="predicted"/>
<accession>A0A5E4PEY1</accession>
<dbReference type="Gene3D" id="3.90.550.20">
    <property type="match status" value="1"/>
</dbReference>
<reference evidence="1 2" key="1">
    <citation type="submission" date="2019-08" db="EMBL/GenBank/DDBJ databases">
        <authorList>
            <person name="Guy L."/>
        </authorList>
    </citation>
    <scope>NUCLEOTIDE SEQUENCE [LARGE SCALE GENOMIC DNA]</scope>
    <source>
        <strain evidence="1 2">SGT-108</strain>
    </source>
</reference>
<gene>
    <name evidence="1" type="ORF">AQUSIP_08300</name>
</gene>
<keyword evidence="2" id="KW-1185">Reference proteome</keyword>
<organism evidence="1 2">
    <name type="scientific">Aquicella siphonis</name>
    <dbReference type="NCBI Taxonomy" id="254247"/>
    <lineage>
        <taxon>Bacteria</taxon>
        <taxon>Pseudomonadati</taxon>
        <taxon>Pseudomonadota</taxon>
        <taxon>Gammaproteobacteria</taxon>
        <taxon>Legionellales</taxon>
        <taxon>Coxiellaceae</taxon>
        <taxon>Aquicella</taxon>
    </lineage>
</organism>
<evidence type="ECO:0000313" key="1">
    <source>
        <dbReference type="EMBL" id="VVC75540.1"/>
    </source>
</evidence>
<dbReference type="EMBL" id="LR699119">
    <property type="protein sequence ID" value="VVC75540.1"/>
    <property type="molecule type" value="Genomic_DNA"/>
</dbReference>
<dbReference type="Proteomes" id="UP000324194">
    <property type="component" value="Chromosome 1"/>
</dbReference>
<dbReference type="AlphaFoldDB" id="A0A5E4PEY1"/>
<dbReference type="KEGG" id="asip:AQUSIP_08300"/>